<evidence type="ECO:0000256" key="1">
    <source>
        <dbReference type="ARBA" id="ARBA00023015"/>
    </source>
</evidence>
<dbReference type="PROSITE" id="PS50995">
    <property type="entry name" value="HTH_MARR_2"/>
    <property type="match status" value="1"/>
</dbReference>
<dbReference type="Pfam" id="PF12802">
    <property type="entry name" value="MarR_2"/>
    <property type="match status" value="1"/>
</dbReference>
<dbReference type="SUPFAM" id="SSF46785">
    <property type="entry name" value="Winged helix' DNA-binding domain"/>
    <property type="match status" value="1"/>
</dbReference>
<dbReference type="InterPro" id="IPR000835">
    <property type="entry name" value="HTH_MarR-typ"/>
</dbReference>
<dbReference type="PROSITE" id="PS01117">
    <property type="entry name" value="HTH_MARR_1"/>
    <property type="match status" value="1"/>
</dbReference>
<evidence type="ECO:0000256" key="2">
    <source>
        <dbReference type="ARBA" id="ARBA00023125"/>
    </source>
</evidence>
<gene>
    <name evidence="5" type="ORF">EDD29_4276</name>
</gene>
<evidence type="ECO:0000313" key="6">
    <source>
        <dbReference type="Proteomes" id="UP000272400"/>
    </source>
</evidence>
<comment type="caution">
    <text evidence="5">The sequence shown here is derived from an EMBL/GenBank/DDBJ whole genome shotgun (WGS) entry which is preliminary data.</text>
</comment>
<keyword evidence="6" id="KW-1185">Reference proteome</keyword>
<keyword evidence="1" id="KW-0805">Transcription regulation</keyword>
<keyword evidence="3" id="KW-0804">Transcription</keyword>
<protein>
    <submittedName>
        <fullName evidence="5">DNA-binding MarR family transcriptional regulator</fullName>
    </submittedName>
</protein>
<dbReference type="InterPro" id="IPR023187">
    <property type="entry name" value="Tscrpt_reg_MarR-type_CS"/>
</dbReference>
<keyword evidence="2 5" id="KW-0238">DNA-binding</keyword>
<reference evidence="5 6" key="1">
    <citation type="submission" date="2018-11" db="EMBL/GenBank/DDBJ databases">
        <title>Sequencing the genomes of 1000 actinobacteria strains.</title>
        <authorList>
            <person name="Klenk H.-P."/>
        </authorList>
    </citation>
    <scope>NUCLEOTIDE SEQUENCE [LARGE SCALE GENOMIC DNA]</scope>
    <source>
        <strain evidence="5 6">DSM 44254</strain>
    </source>
</reference>
<dbReference type="SMART" id="SM00347">
    <property type="entry name" value="HTH_MARR"/>
    <property type="match status" value="1"/>
</dbReference>
<accession>A0A3N1D0W5</accession>
<dbReference type="GO" id="GO:0003700">
    <property type="term" value="F:DNA-binding transcription factor activity"/>
    <property type="evidence" value="ECO:0007669"/>
    <property type="project" value="InterPro"/>
</dbReference>
<sequence>MDSAQLADLLMQAAHRIRRGEKQAMAPLGLTPAQARALRVILNAPEPPRMAALADALRIVPRSVTSVIDALEREDLVTRAPDPGNRRAILLHPTAKARGVGARMREARRITAESLFAALSETQRAELGTLLTALTADR</sequence>
<dbReference type="PANTHER" id="PTHR33164:SF103">
    <property type="entry name" value="REGULATORY PROTEIN MARR"/>
    <property type="match status" value="1"/>
</dbReference>
<dbReference type="InterPro" id="IPR036388">
    <property type="entry name" value="WH-like_DNA-bd_sf"/>
</dbReference>
<dbReference type="OrthoDB" id="9815567at2"/>
<organism evidence="5 6">
    <name type="scientific">Actinocorallia herbida</name>
    <dbReference type="NCBI Taxonomy" id="58109"/>
    <lineage>
        <taxon>Bacteria</taxon>
        <taxon>Bacillati</taxon>
        <taxon>Actinomycetota</taxon>
        <taxon>Actinomycetes</taxon>
        <taxon>Streptosporangiales</taxon>
        <taxon>Thermomonosporaceae</taxon>
        <taxon>Actinocorallia</taxon>
    </lineage>
</organism>
<dbReference type="AlphaFoldDB" id="A0A3N1D0W5"/>
<dbReference type="InterPro" id="IPR036390">
    <property type="entry name" value="WH_DNA-bd_sf"/>
</dbReference>
<dbReference type="Proteomes" id="UP000272400">
    <property type="component" value="Unassembled WGS sequence"/>
</dbReference>
<dbReference type="InterPro" id="IPR039422">
    <property type="entry name" value="MarR/SlyA-like"/>
</dbReference>
<evidence type="ECO:0000259" key="4">
    <source>
        <dbReference type="PROSITE" id="PS50995"/>
    </source>
</evidence>
<evidence type="ECO:0000256" key="3">
    <source>
        <dbReference type="ARBA" id="ARBA00023163"/>
    </source>
</evidence>
<dbReference type="PANTHER" id="PTHR33164">
    <property type="entry name" value="TRANSCRIPTIONAL REGULATOR, MARR FAMILY"/>
    <property type="match status" value="1"/>
</dbReference>
<dbReference type="RefSeq" id="WP_123666076.1">
    <property type="nucleotide sequence ID" value="NZ_RJKE01000001.1"/>
</dbReference>
<evidence type="ECO:0000313" key="5">
    <source>
        <dbReference type="EMBL" id="ROO86698.1"/>
    </source>
</evidence>
<dbReference type="GO" id="GO:0006950">
    <property type="term" value="P:response to stress"/>
    <property type="evidence" value="ECO:0007669"/>
    <property type="project" value="TreeGrafter"/>
</dbReference>
<dbReference type="EMBL" id="RJKE01000001">
    <property type="protein sequence ID" value="ROO86698.1"/>
    <property type="molecule type" value="Genomic_DNA"/>
</dbReference>
<feature type="domain" description="HTH marR-type" evidence="4">
    <location>
        <begin position="3"/>
        <end position="136"/>
    </location>
</feature>
<dbReference type="GO" id="GO:0003677">
    <property type="term" value="F:DNA binding"/>
    <property type="evidence" value="ECO:0007669"/>
    <property type="project" value="UniProtKB-KW"/>
</dbReference>
<proteinExistence type="predicted"/>
<name>A0A3N1D0W5_9ACTN</name>
<dbReference type="Gene3D" id="1.10.10.10">
    <property type="entry name" value="Winged helix-like DNA-binding domain superfamily/Winged helix DNA-binding domain"/>
    <property type="match status" value="1"/>
</dbReference>